<feature type="transmembrane region" description="Helical" evidence="5">
    <location>
        <begin position="314"/>
        <end position="334"/>
    </location>
</feature>
<feature type="transmembrane region" description="Helical" evidence="5">
    <location>
        <begin position="380"/>
        <end position="403"/>
    </location>
</feature>
<dbReference type="Proteomes" id="UP000053257">
    <property type="component" value="Unassembled WGS sequence"/>
</dbReference>
<keyword evidence="4 5" id="KW-0472">Membrane</keyword>
<comment type="subcellular location">
    <subcellularLocation>
        <location evidence="1">Membrane</location>
        <topology evidence="1">Multi-pass membrane protein</topology>
    </subcellularLocation>
</comment>
<dbReference type="PROSITE" id="PS50850">
    <property type="entry name" value="MFS"/>
    <property type="match status" value="1"/>
</dbReference>
<keyword evidence="3 5" id="KW-1133">Transmembrane helix</keyword>
<feature type="transmembrane region" description="Helical" evidence="5">
    <location>
        <begin position="77"/>
        <end position="97"/>
    </location>
</feature>
<protein>
    <recommendedName>
        <fullName evidence="6">Major facilitator superfamily (MFS) profile domain-containing protein</fullName>
    </recommendedName>
</protein>
<feature type="transmembrane region" description="Helical" evidence="5">
    <location>
        <begin position="355"/>
        <end position="374"/>
    </location>
</feature>
<evidence type="ECO:0000256" key="2">
    <source>
        <dbReference type="ARBA" id="ARBA00022692"/>
    </source>
</evidence>
<feature type="transmembrane region" description="Helical" evidence="5">
    <location>
        <begin position="194"/>
        <end position="217"/>
    </location>
</feature>
<dbReference type="OrthoDB" id="6770063at2759"/>
<dbReference type="STRING" id="745531.A0A0C3NJA4"/>
<dbReference type="CDD" id="cd17323">
    <property type="entry name" value="MFS_Tpo1_MDR_like"/>
    <property type="match status" value="1"/>
</dbReference>
<evidence type="ECO:0000259" key="6">
    <source>
        <dbReference type="PROSITE" id="PS50850"/>
    </source>
</evidence>
<feature type="transmembrane region" description="Helical" evidence="5">
    <location>
        <begin position="109"/>
        <end position="128"/>
    </location>
</feature>
<feature type="transmembrane region" description="Helical" evidence="5">
    <location>
        <begin position="415"/>
        <end position="440"/>
    </location>
</feature>
<feature type="transmembrane region" description="Helical" evidence="5">
    <location>
        <begin position="134"/>
        <end position="156"/>
    </location>
</feature>
<dbReference type="InterPro" id="IPR036259">
    <property type="entry name" value="MFS_trans_sf"/>
</dbReference>
<evidence type="ECO:0000256" key="4">
    <source>
        <dbReference type="ARBA" id="ARBA00023136"/>
    </source>
</evidence>
<dbReference type="PANTHER" id="PTHR23502">
    <property type="entry name" value="MAJOR FACILITATOR SUPERFAMILY"/>
    <property type="match status" value="1"/>
</dbReference>
<accession>A0A0C3NJA4</accession>
<evidence type="ECO:0000313" key="7">
    <source>
        <dbReference type="EMBL" id="KIP04994.1"/>
    </source>
</evidence>
<dbReference type="Gene3D" id="1.20.1250.20">
    <property type="entry name" value="MFS general substrate transporter like domains"/>
    <property type="match status" value="1"/>
</dbReference>
<dbReference type="GO" id="GO:0022857">
    <property type="term" value="F:transmembrane transporter activity"/>
    <property type="evidence" value="ECO:0007669"/>
    <property type="project" value="InterPro"/>
</dbReference>
<dbReference type="InterPro" id="IPR011701">
    <property type="entry name" value="MFS"/>
</dbReference>
<reference evidence="7 8" key="1">
    <citation type="journal article" date="2014" name="PLoS Genet.">
        <title>Analysis of the Phlebiopsis gigantea genome, transcriptome and secretome provides insight into its pioneer colonization strategies of wood.</title>
        <authorList>
            <person name="Hori C."/>
            <person name="Ishida T."/>
            <person name="Igarashi K."/>
            <person name="Samejima M."/>
            <person name="Suzuki H."/>
            <person name="Master E."/>
            <person name="Ferreira P."/>
            <person name="Ruiz-Duenas F.J."/>
            <person name="Held B."/>
            <person name="Canessa P."/>
            <person name="Larrondo L.F."/>
            <person name="Schmoll M."/>
            <person name="Druzhinina I.S."/>
            <person name="Kubicek C.P."/>
            <person name="Gaskell J.A."/>
            <person name="Kersten P."/>
            <person name="St John F."/>
            <person name="Glasner J."/>
            <person name="Sabat G."/>
            <person name="Splinter BonDurant S."/>
            <person name="Syed K."/>
            <person name="Yadav J."/>
            <person name="Mgbeahuruike A.C."/>
            <person name="Kovalchuk A."/>
            <person name="Asiegbu F.O."/>
            <person name="Lackner G."/>
            <person name="Hoffmeister D."/>
            <person name="Rencoret J."/>
            <person name="Gutierrez A."/>
            <person name="Sun H."/>
            <person name="Lindquist E."/>
            <person name="Barry K."/>
            <person name="Riley R."/>
            <person name="Grigoriev I.V."/>
            <person name="Henrissat B."/>
            <person name="Kues U."/>
            <person name="Berka R.M."/>
            <person name="Martinez A.T."/>
            <person name="Covert S.F."/>
            <person name="Blanchette R.A."/>
            <person name="Cullen D."/>
        </authorList>
    </citation>
    <scope>NUCLEOTIDE SEQUENCE [LARGE SCALE GENOMIC DNA]</scope>
    <source>
        <strain evidence="7 8">11061_1 CR5-6</strain>
    </source>
</reference>
<dbReference type="HOGENOM" id="CLU_008455_1_3_1"/>
<evidence type="ECO:0000313" key="8">
    <source>
        <dbReference type="Proteomes" id="UP000053257"/>
    </source>
</evidence>
<keyword evidence="2 5" id="KW-0812">Transmembrane</keyword>
<dbReference type="PANTHER" id="PTHR23502:SF60">
    <property type="entry name" value="MAJOR FACILITATOR SUPERFAMILY (MFS) PROFILE DOMAIN-CONTAINING PROTEIN-RELATED"/>
    <property type="match status" value="1"/>
</dbReference>
<dbReference type="FunFam" id="1.20.1250.20:FF:000011">
    <property type="entry name" value="MFS multidrug transporter, putative"/>
    <property type="match status" value="1"/>
</dbReference>
<name>A0A0C3NJA4_PHLG1</name>
<feature type="transmembrane region" description="Helical" evidence="5">
    <location>
        <begin position="168"/>
        <end position="188"/>
    </location>
</feature>
<evidence type="ECO:0000256" key="5">
    <source>
        <dbReference type="SAM" id="Phobius"/>
    </source>
</evidence>
<dbReference type="AlphaFoldDB" id="A0A0C3NJA4"/>
<dbReference type="EMBL" id="KN840556">
    <property type="protein sequence ID" value="KIP04994.1"/>
    <property type="molecule type" value="Genomic_DNA"/>
</dbReference>
<proteinExistence type="predicted"/>
<organism evidence="7 8">
    <name type="scientific">Phlebiopsis gigantea (strain 11061_1 CR5-6)</name>
    <name type="common">White-rot fungus</name>
    <name type="synonym">Peniophora gigantea</name>
    <dbReference type="NCBI Taxonomy" id="745531"/>
    <lineage>
        <taxon>Eukaryota</taxon>
        <taxon>Fungi</taxon>
        <taxon>Dikarya</taxon>
        <taxon>Basidiomycota</taxon>
        <taxon>Agaricomycotina</taxon>
        <taxon>Agaricomycetes</taxon>
        <taxon>Polyporales</taxon>
        <taxon>Phanerochaetaceae</taxon>
        <taxon>Phlebiopsis</taxon>
    </lineage>
</organism>
<feature type="transmembrane region" description="Helical" evidence="5">
    <location>
        <begin position="275"/>
        <end position="294"/>
    </location>
</feature>
<keyword evidence="8" id="KW-1185">Reference proteome</keyword>
<dbReference type="Pfam" id="PF07690">
    <property type="entry name" value="MFS_1"/>
    <property type="match status" value="1"/>
</dbReference>
<evidence type="ECO:0000256" key="3">
    <source>
        <dbReference type="ARBA" id="ARBA00022989"/>
    </source>
</evidence>
<feature type="domain" description="Major facilitator superfamily (MFS) profile" evidence="6">
    <location>
        <begin position="42"/>
        <end position="474"/>
    </location>
</feature>
<dbReference type="SUPFAM" id="SSF103473">
    <property type="entry name" value="MFS general substrate transporter"/>
    <property type="match status" value="1"/>
</dbReference>
<dbReference type="InterPro" id="IPR020846">
    <property type="entry name" value="MFS_dom"/>
</dbReference>
<evidence type="ECO:0000256" key="1">
    <source>
        <dbReference type="ARBA" id="ARBA00004141"/>
    </source>
</evidence>
<gene>
    <name evidence="7" type="ORF">PHLGIDRAFT_108834</name>
</gene>
<feature type="transmembrane region" description="Helical" evidence="5">
    <location>
        <begin position="40"/>
        <end position="65"/>
    </location>
</feature>
<feature type="transmembrane region" description="Helical" evidence="5">
    <location>
        <begin position="452"/>
        <end position="471"/>
    </location>
</feature>
<dbReference type="GO" id="GO:0016020">
    <property type="term" value="C:membrane"/>
    <property type="evidence" value="ECO:0007669"/>
    <property type="project" value="UniProtKB-SubCell"/>
</dbReference>
<sequence length="501" mass="54260">MQETQQEPLAATAKDDVFVVDWDGPNDLENPKNWTEQKKWAAAIATSSFTFISPVSSSMVAPAAFQIAQDLNITTSIEVSMTISVFVLAYAVGPLFLGPLSEIYGRSRVLQFANLFFLAFNLACGFAQTKGQLIAFRFLSGLGGSAPLSVGGGVLSDMWNADRRGRAVGIYSLAPLLGPAIGPVAGGWIAEKSTWRWCFWSVTIADALVQLAGLHFLKETYAPVLLKWKAHKIKKELAADPEKGGLILTASNCSFKDFVIRSLCRPFVLFAQEPIIQLFGIYLAFIYGTVYLVLTTFPDIFTNIYHENAGIAGLHYISLGIGLTVASQGNARLLDKVYKHLKNKNNGVGKPEYRLLVVIPTTFLLPIGLLITGWCAQERVHWIGTDIGFALVGAGTAAAFQGLQAYIIDSFPRYAASALAAVSCFRSLAGFGFPLFAPYMYKALGYGKGDTLLAALCLGVGCPALVLFYIYGERIRSMSKRTGAAEEHRKEIAADTANAKA</sequence>